<comment type="caution">
    <text evidence="2">The sequence shown here is derived from an EMBL/GenBank/DDBJ whole genome shotgun (WGS) entry which is preliminary data.</text>
</comment>
<reference evidence="2" key="1">
    <citation type="submission" date="2020-02" db="EMBL/GenBank/DDBJ databases">
        <authorList>
            <person name="Gao J."/>
            <person name="Sun J."/>
        </authorList>
    </citation>
    <scope>NUCLEOTIDE SEQUENCE</scope>
    <source>
        <strain evidence="2">602-2</strain>
    </source>
</reference>
<evidence type="ECO:0000313" key="2">
    <source>
        <dbReference type="EMBL" id="NGM52409.1"/>
    </source>
</evidence>
<dbReference type="RefSeq" id="WP_165262725.1">
    <property type="nucleotide sequence ID" value="NZ_JAAKGT010000017.1"/>
</dbReference>
<proteinExistence type="predicted"/>
<dbReference type="AlphaFoldDB" id="A0A6G4R3X7"/>
<accession>A0A6G4R3X7</accession>
<feature type="chain" id="PRO_5026309472" description="Secreted protein" evidence="1">
    <location>
        <begin position="24"/>
        <end position="144"/>
    </location>
</feature>
<dbReference type="EMBL" id="JAAKGT010000017">
    <property type="protein sequence ID" value="NGM52409.1"/>
    <property type="molecule type" value="Genomic_DNA"/>
</dbReference>
<keyword evidence="1" id="KW-0732">Signal</keyword>
<evidence type="ECO:0000256" key="1">
    <source>
        <dbReference type="SAM" id="SignalP"/>
    </source>
</evidence>
<name>A0A6G4R3X7_9CAUL</name>
<organism evidence="2">
    <name type="scientific">Caulobacter sp. 602-2</name>
    <dbReference type="NCBI Taxonomy" id="2710887"/>
    <lineage>
        <taxon>Bacteria</taxon>
        <taxon>Pseudomonadati</taxon>
        <taxon>Pseudomonadota</taxon>
        <taxon>Alphaproteobacteria</taxon>
        <taxon>Caulobacterales</taxon>
        <taxon>Caulobacteraceae</taxon>
        <taxon>Caulobacter</taxon>
    </lineage>
</organism>
<protein>
    <recommendedName>
        <fullName evidence="3">Secreted protein</fullName>
    </recommendedName>
</protein>
<sequence>MFRIWVATIAAAGLLAGAGGAVAQVSGKTDEVSAVEVSASLEVKVSVAVGGDIGPRTFVSSAPLGIDCGGSAYRFTSEELRQCWLWVRRKRETLLTAQAEGRFGTDWTVQWTGCEPIANGAACRLTPKIETNVAAVFARMTPLP</sequence>
<feature type="signal peptide" evidence="1">
    <location>
        <begin position="1"/>
        <end position="23"/>
    </location>
</feature>
<evidence type="ECO:0008006" key="3">
    <source>
        <dbReference type="Google" id="ProtNLM"/>
    </source>
</evidence>
<gene>
    <name evidence="2" type="ORF">G5B46_22590</name>
</gene>